<evidence type="ECO:0000313" key="2">
    <source>
        <dbReference type="Proteomes" id="UP000814033"/>
    </source>
</evidence>
<sequence length="176" mass="20227">MFSSPTPLTRCRRIVAEPGRVSCFNMLTQPDLQRQEAVVAEYRSWPGTTRSWEHWPAGSSKDNGGLEDGDAARRRQQQQWRRMQVQAHREQGSRRGGVSTKYMRPTHLPRRQLARQRFPEDKILMKKDPQAVRNNGIVTNASPAVLPVWLSRQPFRKLLAQHCDGWVMESGNLLVA</sequence>
<dbReference type="EMBL" id="MU275898">
    <property type="protein sequence ID" value="KAI0047788.1"/>
    <property type="molecule type" value="Genomic_DNA"/>
</dbReference>
<reference evidence="1" key="2">
    <citation type="journal article" date="2022" name="New Phytol.">
        <title>Evolutionary transition to the ectomycorrhizal habit in the genomes of a hyperdiverse lineage of mushroom-forming fungi.</title>
        <authorList>
            <person name="Looney B."/>
            <person name="Miyauchi S."/>
            <person name="Morin E."/>
            <person name="Drula E."/>
            <person name="Courty P.E."/>
            <person name="Kohler A."/>
            <person name="Kuo A."/>
            <person name="LaButti K."/>
            <person name="Pangilinan J."/>
            <person name="Lipzen A."/>
            <person name="Riley R."/>
            <person name="Andreopoulos W."/>
            <person name="He G."/>
            <person name="Johnson J."/>
            <person name="Nolan M."/>
            <person name="Tritt A."/>
            <person name="Barry K.W."/>
            <person name="Grigoriev I.V."/>
            <person name="Nagy L.G."/>
            <person name="Hibbett D."/>
            <person name="Henrissat B."/>
            <person name="Matheny P.B."/>
            <person name="Labbe J."/>
            <person name="Martin F.M."/>
        </authorList>
    </citation>
    <scope>NUCLEOTIDE SEQUENCE</scope>
    <source>
        <strain evidence="1">FP105234-sp</strain>
    </source>
</reference>
<evidence type="ECO:0000313" key="1">
    <source>
        <dbReference type="EMBL" id="KAI0047788.1"/>
    </source>
</evidence>
<reference evidence="1" key="1">
    <citation type="submission" date="2021-02" db="EMBL/GenBank/DDBJ databases">
        <authorList>
            <consortium name="DOE Joint Genome Institute"/>
            <person name="Ahrendt S."/>
            <person name="Looney B.P."/>
            <person name="Miyauchi S."/>
            <person name="Morin E."/>
            <person name="Drula E."/>
            <person name="Courty P.E."/>
            <person name="Chicoki N."/>
            <person name="Fauchery L."/>
            <person name="Kohler A."/>
            <person name="Kuo A."/>
            <person name="Labutti K."/>
            <person name="Pangilinan J."/>
            <person name="Lipzen A."/>
            <person name="Riley R."/>
            <person name="Andreopoulos W."/>
            <person name="He G."/>
            <person name="Johnson J."/>
            <person name="Barry K.W."/>
            <person name="Grigoriev I.V."/>
            <person name="Nagy L."/>
            <person name="Hibbett D."/>
            <person name="Henrissat B."/>
            <person name="Matheny P.B."/>
            <person name="Labbe J."/>
            <person name="Martin F."/>
        </authorList>
    </citation>
    <scope>NUCLEOTIDE SEQUENCE</scope>
    <source>
        <strain evidence="1">FP105234-sp</strain>
    </source>
</reference>
<keyword evidence="2" id="KW-1185">Reference proteome</keyword>
<proteinExistence type="predicted"/>
<protein>
    <submittedName>
        <fullName evidence="1">Uncharacterized protein</fullName>
    </submittedName>
</protein>
<comment type="caution">
    <text evidence="1">The sequence shown here is derived from an EMBL/GenBank/DDBJ whole genome shotgun (WGS) entry which is preliminary data.</text>
</comment>
<organism evidence="1 2">
    <name type="scientific">Auriscalpium vulgare</name>
    <dbReference type="NCBI Taxonomy" id="40419"/>
    <lineage>
        <taxon>Eukaryota</taxon>
        <taxon>Fungi</taxon>
        <taxon>Dikarya</taxon>
        <taxon>Basidiomycota</taxon>
        <taxon>Agaricomycotina</taxon>
        <taxon>Agaricomycetes</taxon>
        <taxon>Russulales</taxon>
        <taxon>Auriscalpiaceae</taxon>
        <taxon>Auriscalpium</taxon>
    </lineage>
</organism>
<dbReference type="Proteomes" id="UP000814033">
    <property type="component" value="Unassembled WGS sequence"/>
</dbReference>
<accession>A0ACB8RUH8</accession>
<gene>
    <name evidence="1" type="ORF">FA95DRAFT_1572313</name>
</gene>
<name>A0ACB8RUH8_9AGAM</name>